<keyword evidence="2" id="KW-1185">Reference proteome</keyword>
<sequence length="127" mass="14337">MYFNIIINVAFVKNTHAKKIISRSSRLGYEVSLGVEGSLHLLNALALSSRRVQIPPTWLTDRLDKPPGQEACVCWANQAPDEPAKRGYNSKKTHVQPDAYIVFTKHFVSDISWQTDTCCMEIALSMR</sequence>
<evidence type="ECO:0000313" key="2">
    <source>
        <dbReference type="Proteomes" id="UP000784294"/>
    </source>
</evidence>
<reference evidence="1" key="1">
    <citation type="submission" date="2018-11" db="EMBL/GenBank/DDBJ databases">
        <authorList>
            <consortium name="Pathogen Informatics"/>
        </authorList>
    </citation>
    <scope>NUCLEOTIDE SEQUENCE</scope>
</reference>
<dbReference type="Proteomes" id="UP000784294">
    <property type="component" value="Unassembled WGS sequence"/>
</dbReference>
<evidence type="ECO:0000313" key="1">
    <source>
        <dbReference type="EMBL" id="VEL36427.1"/>
    </source>
</evidence>
<protein>
    <submittedName>
        <fullName evidence="1">Uncharacterized protein</fullName>
    </submittedName>
</protein>
<dbReference type="AlphaFoldDB" id="A0A3S5CTU5"/>
<gene>
    <name evidence="1" type="ORF">PXEA_LOCUS29867</name>
</gene>
<proteinExistence type="predicted"/>
<accession>A0A3S5CTU5</accession>
<name>A0A3S5CTU5_9PLAT</name>
<organism evidence="1 2">
    <name type="scientific">Protopolystoma xenopodis</name>
    <dbReference type="NCBI Taxonomy" id="117903"/>
    <lineage>
        <taxon>Eukaryota</taxon>
        <taxon>Metazoa</taxon>
        <taxon>Spiralia</taxon>
        <taxon>Lophotrochozoa</taxon>
        <taxon>Platyhelminthes</taxon>
        <taxon>Monogenea</taxon>
        <taxon>Polyopisthocotylea</taxon>
        <taxon>Polystomatidea</taxon>
        <taxon>Polystomatidae</taxon>
        <taxon>Protopolystoma</taxon>
    </lineage>
</organism>
<comment type="caution">
    <text evidence="1">The sequence shown here is derived from an EMBL/GenBank/DDBJ whole genome shotgun (WGS) entry which is preliminary data.</text>
</comment>
<dbReference type="EMBL" id="CAAALY010252212">
    <property type="protein sequence ID" value="VEL36427.1"/>
    <property type="molecule type" value="Genomic_DNA"/>
</dbReference>